<dbReference type="InterPro" id="IPR029044">
    <property type="entry name" value="Nucleotide-diphossugar_trans"/>
</dbReference>
<reference evidence="2" key="1">
    <citation type="submission" date="2014-08" db="EMBL/GenBank/DDBJ databases">
        <title>Coriobacteriaceae sp. complete genome.</title>
        <authorList>
            <person name="Looft T."/>
            <person name="Bayles D.O."/>
            <person name="Stanton T.B."/>
        </authorList>
    </citation>
    <scope>NUCLEOTIDE SEQUENCE [LARGE SCALE GENOMIC DNA]</scope>
    <source>
        <strain evidence="2">68-1-3</strain>
    </source>
</reference>
<dbReference type="Proteomes" id="UP000031121">
    <property type="component" value="Chromosome"/>
</dbReference>
<protein>
    <recommendedName>
        <fullName evidence="3">Glycosyl transferase</fullName>
    </recommendedName>
</protein>
<dbReference type="EMBL" id="CP009302">
    <property type="protein sequence ID" value="AJC12298.1"/>
    <property type="molecule type" value="Genomic_DNA"/>
</dbReference>
<dbReference type="SUPFAM" id="SSF53448">
    <property type="entry name" value="Nucleotide-diphospho-sugar transferases"/>
    <property type="match status" value="1"/>
</dbReference>
<sequence>MLEKTVAKADEAGAQIVVFDYWLYFDGTGDTGTYRDQALYERLNGSVFDLAAAPEMARFIGVWDRLFRRDFIEENGLRYIEGRIYEDVSFCVESLVRAERIALLSDHLYYYRRDVAGSITQNEGASRRHKEDFLFMQAFAQRCYAQAGVGDEVWRSYAWYFVEYALMHQRQIHDYEFFREFFYRILLMASPSAARRAAARTWAAGYAGAYPPPEGNPPELFSMGQVRTNPEQAVYRWLVRGAHPAATCGYLKAMNVARRLASAVLWRAKRLMKG</sequence>
<evidence type="ECO:0000313" key="2">
    <source>
        <dbReference type="Proteomes" id="UP000031121"/>
    </source>
</evidence>
<accession>A0A0A8B649</accession>
<dbReference type="KEGG" id="cbac:JI75_06135"/>
<evidence type="ECO:0000313" key="1">
    <source>
        <dbReference type="EMBL" id="AJC12298.1"/>
    </source>
</evidence>
<dbReference type="HOGENOM" id="CLU_1014568_0_0_11"/>
<evidence type="ECO:0008006" key="3">
    <source>
        <dbReference type="Google" id="ProtNLM"/>
    </source>
</evidence>
<keyword evidence="2" id="KW-1185">Reference proteome</keyword>
<proteinExistence type="predicted"/>
<gene>
    <name evidence="1" type="ORF">JI75_06135</name>
</gene>
<dbReference type="AlphaFoldDB" id="A0A0A8B649"/>
<name>A0A0A8B649_9ACTN</name>
<reference evidence="1 2" key="2">
    <citation type="journal article" date="2015" name="Genome Announc.">
        <title>Complete Genome Sequence of Coriobacteriaceae Strain 68-1-3, a Novel Mucus-Degrading Isolate from the Swine Intestinal Tract.</title>
        <authorList>
            <person name="Looft T."/>
            <person name="Bayles D.O."/>
            <person name="Alt D.P."/>
            <person name="Stanton T.B."/>
        </authorList>
    </citation>
    <scope>NUCLEOTIDE SEQUENCE [LARGE SCALE GENOMIC DNA]</scope>
    <source>
        <strain evidence="1 2">68-1-3</strain>
    </source>
</reference>
<organism evidence="1 2">
    <name type="scientific">Berryella intestinalis</name>
    <dbReference type="NCBI Taxonomy" id="1531429"/>
    <lineage>
        <taxon>Bacteria</taxon>
        <taxon>Bacillati</taxon>
        <taxon>Actinomycetota</taxon>
        <taxon>Coriobacteriia</taxon>
        <taxon>Eggerthellales</taxon>
        <taxon>Eggerthellaceae</taxon>
        <taxon>Berryella</taxon>
    </lineage>
</organism>
<dbReference type="Gene3D" id="3.90.550.10">
    <property type="entry name" value="Spore Coat Polysaccharide Biosynthesis Protein SpsA, Chain A"/>
    <property type="match status" value="1"/>
</dbReference>